<dbReference type="GeneID" id="72001105"/>
<organism evidence="2 3">
    <name type="scientific">Rhodofomes roseus</name>
    <dbReference type="NCBI Taxonomy" id="34475"/>
    <lineage>
        <taxon>Eukaryota</taxon>
        <taxon>Fungi</taxon>
        <taxon>Dikarya</taxon>
        <taxon>Basidiomycota</taxon>
        <taxon>Agaricomycotina</taxon>
        <taxon>Agaricomycetes</taxon>
        <taxon>Polyporales</taxon>
        <taxon>Rhodofomes</taxon>
    </lineage>
</organism>
<evidence type="ECO:0000313" key="2">
    <source>
        <dbReference type="EMBL" id="KAH9838998.1"/>
    </source>
</evidence>
<sequence>MSVSDFELSIESEGPSAPSRSRSVSTRPKARKTSRARSLFRPAADFADADAEAEPTTAEEVPPAEPVATTSTSRQSSVQVQTKSDSVTEEVDTRHARAKSARPAPTQKRRKEATGGPIKKRPRVILSDDESDEEETPAPGPVRNNVKSQAQAVAHTQAESSEKENEHRATKAEGKKSALVKKKRRAKDDEEEAKAEVDSKTTSLPSKARKACASEAKSSAHQPIAVPAREIDLTSLPLPLQEMQGMLIESLATSRASSLPASSLYTALMSSRPALKEYQSSKHEGLMDKKEWMGIIEDVLEVGWASSGVFDKVESSVKDTDHQLEAQWFYVPEKDEDQERATLIRSMMPRPGKRSETKKSKQYYWRPLGKISKWDPEDDL</sequence>
<evidence type="ECO:0000256" key="1">
    <source>
        <dbReference type="SAM" id="MobiDB-lite"/>
    </source>
</evidence>
<feature type="compositionally biased region" description="Acidic residues" evidence="1">
    <location>
        <begin position="127"/>
        <end position="136"/>
    </location>
</feature>
<protein>
    <submittedName>
        <fullName evidence="2">Uncharacterized protein</fullName>
    </submittedName>
</protein>
<dbReference type="RefSeq" id="XP_047780753.1">
    <property type="nucleotide sequence ID" value="XM_047920373.1"/>
</dbReference>
<accession>A0ABQ8KL11</accession>
<proteinExistence type="predicted"/>
<gene>
    <name evidence="2" type="ORF">C8Q71DRAFT_704280</name>
</gene>
<comment type="caution">
    <text evidence="2">The sequence shown here is derived from an EMBL/GenBank/DDBJ whole genome shotgun (WGS) entry which is preliminary data.</text>
</comment>
<dbReference type="Proteomes" id="UP000814176">
    <property type="component" value="Unassembled WGS sequence"/>
</dbReference>
<feature type="region of interest" description="Disordered" evidence="1">
    <location>
        <begin position="1"/>
        <end position="223"/>
    </location>
</feature>
<evidence type="ECO:0000313" key="3">
    <source>
        <dbReference type="Proteomes" id="UP000814176"/>
    </source>
</evidence>
<feature type="compositionally biased region" description="Basic and acidic residues" evidence="1">
    <location>
        <begin position="160"/>
        <end position="176"/>
    </location>
</feature>
<name>A0ABQ8KL11_9APHY</name>
<feature type="compositionally biased region" description="Low complexity" evidence="1">
    <location>
        <begin position="54"/>
        <end position="82"/>
    </location>
</feature>
<dbReference type="EMBL" id="JADCUA010000006">
    <property type="protein sequence ID" value="KAH9838998.1"/>
    <property type="molecule type" value="Genomic_DNA"/>
</dbReference>
<reference evidence="2 3" key="1">
    <citation type="journal article" date="2021" name="Environ. Microbiol.">
        <title>Gene family expansions and transcriptome signatures uncover fungal adaptations to wood decay.</title>
        <authorList>
            <person name="Hage H."/>
            <person name="Miyauchi S."/>
            <person name="Viragh M."/>
            <person name="Drula E."/>
            <person name="Min B."/>
            <person name="Chaduli D."/>
            <person name="Navarro D."/>
            <person name="Favel A."/>
            <person name="Norest M."/>
            <person name="Lesage-Meessen L."/>
            <person name="Balint B."/>
            <person name="Merenyi Z."/>
            <person name="de Eugenio L."/>
            <person name="Morin E."/>
            <person name="Martinez A.T."/>
            <person name="Baldrian P."/>
            <person name="Stursova M."/>
            <person name="Martinez M.J."/>
            <person name="Novotny C."/>
            <person name="Magnuson J.K."/>
            <person name="Spatafora J.W."/>
            <person name="Maurice S."/>
            <person name="Pangilinan J."/>
            <person name="Andreopoulos W."/>
            <person name="LaButti K."/>
            <person name="Hundley H."/>
            <person name="Na H."/>
            <person name="Kuo A."/>
            <person name="Barry K."/>
            <person name="Lipzen A."/>
            <person name="Henrissat B."/>
            <person name="Riley R."/>
            <person name="Ahrendt S."/>
            <person name="Nagy L.G."/>
            <person name="Grigoriev I.V."/>
            <person name="Martin F."/>
            <person name="Rosso M.N."/>
        </authorList>
    </citation>
    <scope>NUCLEOTIDE SEQUENCE [LARGE SCALE GENOMIC DNA]</scope>
    <source>
        <strain evidence="2 3">CIRM-BRFM 1785</strain>
    </source>
</reference>
<keyword evidence="3" id="KW-1185">Reference proteome</keyword>